<keyword evidence="10" id="KW-1133">Transmembrane helix</keyword>
<dbReference type="GO" id="GO:0016705">
    <property type="term" value="F:oxidoreductase activity, acting on paired donors, with incorporation or reduction of molecular oxygen"/>
    <property type="evidence" value="ECO:0007669"/>
    <property type="project" value="UniProtKB-ARBA"/>
</dbReference>
<dbReference type="PRINTS" id="PR00463">
    <property type="entry name" value="EP450I"/>
</dbReference>
<dbReference type="Proteomes" id="UP001497457">
    <property type="component" value="Chromosome 7b"/>
</dbReference>
<feature type="binding site" description="axial binding residue" evidence="8">
    <location>
        <position position="481"/>
    </location>
    <ligand>
        <name>heme</name>
        <dbReference type="ChEBI" id="CHEBI:30413"/>
    </ligand>
    <ligandPart>
        <name>Fe</name>
        <dbReference type="ChEBI" id="CHEBI:18248"/>
    </ligandPart>
</feature>
<dbReference type="GO" id="GO:0004497">
    <property type="term" value="F:monooxygenase activity"/>
    <property type="evidence" value="ECO:0007669"/>
    <property type="project" value="UniProtKB-KW"/>
</dbReference>
<dbReference type="Pfam" id="PF00067">
    <property type="entry name" value="p450"/>
    <property type="match status" value="2"/>
</dbReference>
<accession>A0ABC9FVZ8</accession>
<dbReference type="InterPro" id="IPR002401">
    <property type="entry name" value="Cyt_P450_E_grp-I"/>
</dbReference>
<dbReference type="AlphaFoldDB" id="A0ABC9FVZ8"/>
<evidence type="ECO:0000256" key="8">
    <source>
        <dbReference type="PIRSR" id="PIRSR602401-1"/>
    </source>
</evidence>
<dbReference type="InterPro" id="IPR036396">
    <property type="entry name" value="Cyt_P450_sf"/>
</dbReference>
<comment type="similarity">
    <text evidence="2 9">Belongs to the cytochrome P450 family.</text>
</comment>
<keyword evidence="6 8" id="KW-0408">Iron</keyword>
<sequence>METTATASTTTVTTPSSLRLPHVVIASCAAHANALYLLVLALAVAIPCALLLLDAILGKKKEKKKSLAKQPHRRLLLPPSPRGLPLVGNLHQLGRLPHRSLRALAAAHGPVMLLRLGRVPALVVSSPAAAREVMREQDHVFATRPSLAVPRTLLYGCTDIAFAPHGPYWRAARKAAVRHLLGPSSRERRRDGGGVVCLSELLSGFAKDGGSGWRGKVGALLDESNALLGAFFHAGDFLPWLSWLRAVDGTDARVATAFARIDGILEEILDDAGRQLETGVHDDHAAAFVHVLLSLHKESESAGSPAAATEWRLSRDNVKALLEDLFGAGTEATIIVLEWAMAELLRDRGAMEKLQHEVRGVAGGGAGNGNDSLLVITEEDLPAMEYLRAVIKETMRLHTPGPLLIPRECMEDTRVGCHDVPRGAMVIVNAWAIGRDPAAWEEAPEEFRPERFAGGGGSAAEVDFRGRHFQLIPFGAGRRMCPGVGLAMSVVELALANLVARFDWALPEGEGEKDIDMEEAPGCTSRKRAPLRAVATRSCPVPSQSKFNVAGGAPRTYMTCTNTCDAVSVSKCKLDKLNYS</sequence>
<keyword evidence="10" id="KW-0472">Membrane</keyword>
<dbReference type="GO" id="GO:0046872">
    <property type="term" value="F:metal ion binding"/>
    <property type="evidence" value="ECO:0007669"/>
    <property type="project" value="UniProtKB-KW"/>
</dbReference>
<dbReference type="PANTHER" id="PTHR47955:SF11">
    <property type="entry name" value="4-HYDROXYPHENYLACETALDEHYDE OXIME MONOOXYGENASE"/>
    <property type="match status" value="1"/>
</dbReference>
<evidence type="ECO:0000313" key="11">
    <source>
        <dbReference type="EMBL" id="CAL5082643.1"/>
    </source>
</evidence>
<evidence type="ECO:0000256" key="5">
    <source>
        <dbReference type="ARBA" id="ARBA00023002"/>
    </source>
</evidence>
<evidence type="ECO:0000256" key="3">
    <source>
        <dbReference type="ARBA" id="ARBA00022617"/>
    </source>
</evidence>
<evidence type="ECO:0000256" key="2">
    <source>
        <dbReference type="ARBA" id="ARBA00010617"/>
    </source>
</evidence>
<keyword evidence="3 8" id="KW-0349">Heme</keyword>
<dbReference type="PRINTS" id="PR00385">
    <property type="entry name" value="P450"/>
</dbReference>
<dbReference type="SUPFAM" id="SSF48264">
    <property type="entry name" value="Cytochrome P450"/>
    <property type="match status" value="1"/>
</dbReference>
<keyword evidence="12" id="KW-1185">Reference proteome</keyword>
<dbReference type="CDD" id="cd11072">
    <property type="entry name" value="CYP71-like"/>
    <property type="match status" value="1"/>
</dbReference>
<dbReference type="Gene3D" id="1.10.630.10">
    <property type="entry name" value="Cytochrome P450"/>
    <property type="match status" value="1"/>
</dbReference>
<keyword evidence="4 8" id="KW-0479">Metal-binding</keyword>
<evidence type="ECO:0000256" key="10">
    <source>
        <dbReference type="SAM" id="Phobius"/>
    </source>
</evidence>
<comment type="cofactor">
    <cofactor evidence="1 8">
        <name>heme</name>
        <dbReference type="ChEBI" id="CHEBI:30413"/>
    </cofactor>
</comment>
<evidence type="ECO:0008006" key="13">
    <source>
        <dbReference type="Google" id="ProtNLM"/>
    </source>
</evidence>
<keyword evidence="7 9" id="KW-0503">Monooxygenase</keyword>
<evidence type="ECO:0000256" key="6">
    <source>
        <dbReference type="ARBA" id="ARBA00023004"/>
    </source>
</evidence>
<feature type="transmembrane region" description="Helical" evidence="10">
    <location>
        <begin position="34"/>
        <end position="57"/>
    </location>
</feature>
<dbReference type="InterPro" id="IPR017972">
    <property type="entry name" value="Cyt_P450_CS"/>
</dbReference>
<evidence type="ECO:0000256" key="1">
    <source>
        <dbReference type="ARBA" id="ARBA00001971"/>
    </source>
</evidence>
<organism evidence="11 12">
    <name type="scientific">Urochloa decumbens</name>
    <dbReference type="NCBI Taxonomy" id="240449"/>
    <lineage>
        <taxon>Eukaryota</taxon>
        <taxon>Viridiplantae</taxon>
        <taxon>Streptophyta</taxon>
        <taxon>Embryophyta</taxon>
        <taxon>Tracheophyta</taxon>
        <taxon>Spermatophyta</taxon>
        <taxon>Magnoliopsida</taxon>
        <taxon>Liliopsida</taxon>
        <taxon>Poales</taxon>
        <taxon>Poaceae</taxon>
        <taxon>PACMAD clade</taxon>
        <taxon>Panicoideae</taxon>
        <taxon>Panicodae</taxon>
        <taxon>Paniceae</taxon>
        <taxon>Melinidinae</taxon>
        <taxon>Urochloa</taxon>
    </lineage>
</organism>
<evidence type="ECO:0000256" key="4">
    <source>
        <dbReference type="ARBA" id="ARBA00022723"/>
    </source>
</evidence>
<keyword evidence="10" id="KW-0812">Transmembrane</keyword>
<dbReference type="FunFam" id="1.10.630.10:FF:000126">
    <property type="entry name" value="Predicted protein"/>
    <property type="match status" value="1"/>
</dbReference>
<name>A0ABC9FVZ8_9POAL</name>
<evidence type="ECO:0000256" key="9">
    <source>
        <dbReference type="RuleBase" id="RU000461"/>
    </source>
</evidence>
<proteinExistence type="inferred from homology"/>
<gene>
    <name evidence="11" type="ORF">URODEC1_LOCUS109434</name>
</gene>
<protein>
    <recommendedName>
        <fullName evidence="13">Cytochrome P450</fullName>
    </recommendedName>
</protein>
<reference evidence="11 12" key="2">
    <citation type="submission" date="2024-10" db="EMBL/GenBank/DDBJ databases">
        <authorList>
            <person name="Ryan C."/>
        </authorList>
    </citation>
    <scope>NUCLEOTIDE SEQUENCE [LARGE SCALE GENOMIC DNA]</scope>
</reference>
<keyword evidence="5 9" id="KW-0560">Oxidoreductase</keyword>
<dbReference type="PANTHER" id="PTHR47955">
    <property type="entry name" value="CYTOCHROME P450 FAMILY 71 PROTEIN"/>
    <property type="match status" value="1"/>
</dbReference>
<evidence type="ECO:0000256" key="7">
    <source>
        <dbReference type="ARBA" id="ARBA00023033"/>
    </source>
</evidence>
<dbReference type="InterPro" id="IPR001128">
    <property type="entry name" value="Cyt_P450"/>
</dbReference>
<dbReference type="EMBL" id="OZ075117">
    <property type="protein sequence ID" value="CAL5082643.1"/>
    <property type="molecule type" value="Genomic_DNA"/>
</dbReference>
<reference evidence="12" key="1">
    <citation type="submission" date="2024-06" db="EMBL/GenBank/DDBJ databases">
        <authorList>
            <person name="Ryan C."/>
        </authorList>
    </citation>
    <scope>NUCLEOTIDE SEQUENCE [LARGE SCALE GENOMIC DNA]</scope>
</reference>
<evidence type="ECO:0000313" key="12">
    <source>
        <dbReference type="Proteomes" id="UP001497457"/>
    </source>
</evidence>
<dbReference type="PROSITE" id="PS00086">
    <property type="entry name" value="CYTOCHROME_P450"/>
    <property type="match status" value="1"/>
</dbReference>